<gene>
    <name evidence="6" type="ORF">PG999_004777</name>
</gene>
<accession>A0AAW0R074</accession>
<feature type="compositionally biased region" description="Basic and acidic residues" evidence="4">
    <location>
        <begin position="211"/>
        <end position="260"/>
    </location>
</feature>
<comment type="caution">
    <text evidence="6">The sequence shown here is derived from an EMBL/GenBank/DDBJ whole genome shotgun (WGS) entry which is preliminary data.</text>
</comment>
<feature type="region of interest" description="Disordered" evidence="4">
    <location>
        <begin position="195"/>
        <end position="318"/>
    </location>
</feature>
<feature type="compositionally biased region" description="Basic and acidic residues" evidence="4">
    <location>
        <begin position="284"/>
        <end position="300"/>
    </location>
</feature>
<protein>
    <recommendedName>
        <fullName evidence="5">CST complex subunit Stn1 N-terminal domain-containing protein</fullName>
    </recommendedName>
</protein>
<feature type="domain" description="CST complex subunit Stn1 N-terminal" evidence="5">
    <location>
        <begin position="53"/>
        <end position="208"/>
    </location>
</feature>
<dbReference type="SUPFAM" id="SSF50249">
    <property type="entry name" value="Nucleic acid-binding proteins"/>
    <property type="match status" value="1"/>
</dbReference>
<dbReference type="Gene3D" id="2.40.50.140">
    <property type="entry name" value="Nucleic acid-binding proteins"/>
    <property type="match status" value="1"/>
</dbReference>
<dbReference type="GO" id="GO:0000781">
    <property type="term" value="C:chromosome, telomeric region"/>
    <property type="evidence" value="ECO:0007669"/>
    <property type="project" value="UniProtKB-SubCell"/>
</dbReference>
<evidence type="ECO:0000256" key="3">
    <source>
        <dbReference type="ARBA" id="ARBA00022895"/>
    </source>
</evidence>
<sequence>MTSVATTTDDGKESGGAAKYEFYPIYCNAVSPTLRTWCPLTAHDIFGLQWKVTVESQKYMFFYLNHPISWARIVGVVVAIDSFYGRRIYTIDDSSGACIECCVALPTPDKTDKTAATSAAPPPDPYPDIETGIVVDVKGVLAVFRNEPQIGVVKMARVRSTNAEVAFWGKTRTFREGTLAEPWFVDAAMVRRLKRHNEKDAANKNNSKQDSSGRGREAADNSRERRSRSRRDEGAAKSHTTMRDSPRRHRREEGGGEHQGSRRRKAVGADDAGQEEAIAGQQTEEQRSKRYREDGDKRQWEGNPSLRHKPHRPSKLSNVATYIEGQYDALGL</sequence>
<comment type="subcellular location">
    <subcellularLocation>
        <location evidence="1">Chromosome</location>
        <location evidence="1">Telomere</location>
    </subcellularLocation>
</comment>
<evidence type="ECO:0000256" key="2">
    <source>
        <dbReference type="ARBA" id="ARBA00022454"/>
    </source>
</evidence>
<evidence type="ECO:0000256" key="4">
    <source>
        <dbReference type="SAM" id="MobiDB-lite"/>
    </source>
</evidence>
<dbReference type="CDD" id="cd03524">
    <property type="entry name" value="RPA2_OBF_family"/>
    <property type="match status" value="1"/>
</dbReference>
<evidence type="ECO:0000256" key="1">
    <source>
        <dbReference type="ARBA" id="ARBA00004574"/>
    </source>
</evidence>
<dbReference type="AlphaFoldDB" id="A0AAW0R074"/>
<keyword evidence="3" id="KW-0779">Telomere</keyword>
<dbReference type="EMBL" id="JAQQWP010000004">
    <property type="protein sequence ID" value="KAK8120657.1"/>
    <property type="molecule type" value="Genomic_DNA"/>
</dbReference>
<proteinExistence type="predicted"/>
<reference evidence="6 7" key="1">
    <citation type="submission" date="2023-01" db="EMBL/GenBank/DDBJ databases">
        <title>Analysis of 21 Apiospora genomes using comparative genomics revels a genus with tremendous synthesis potential of carbohydrate active enzymes and secondary metabolites.</title>
        <authorList>
            <person name="Sorensen T."/>
        </authorList>
    </citation>
    <scope>NUCLEOTIDE SEQUENCE [LARGE SCALE GENOMIC DNA]</scope>
    <source>
        <strain evidence="6 7">CBS 117206</strain>
    </source>
</reference>
<name>A0AAW0R074_9PEZI</name>
<dbReference type="Pfam" id="PF10451">
    <property type="entry name" value="Stn1"/>
    <property type="match status" value="1"/>
</dbReference>
<dbReference type="Proteomes" id="UP001392437">
    <property type="component" value="Unassembled WGS sequence"/>
</dbReference>
<organism evidence="6 7">
    <name type="scientific">Apiospora kogelbergensis</name>
    <dbReference type="NCBI Taxonomy" id="1337665"/>
    <lineage>
        <taxon>Eukaryota</taxon>
        <taxon>Fungi</taxon>
        <taxon>Dikarya</taxon>
        <taxon>Ascomycota</taxon>
        <taxon>Pezizomycotina</taxon>
        <taxon>Sordariomycetes</taxon>
        <taxon>Xylariomycetidae</taxon>
        <taxon>Amphisphaeriales</taxon>
        <taxon>Apiosporaceae</taxon>
        <taxon>Apiospora</taxon>
    </lineage>
</organism>
<keyword evidence="7" id="KW-1185">Reference proteome</keyword>
<evidence type="ECO:0000313" key="6">
    <source>
        <dbReference type="EMBL" id="KAK8120657.1"/>
    </source>
</evidence>
<dbReference type="InterPro" id="IPR018856">
    <property type="entry name" value="Stn1_N"/>
</dbReference>
<evidence type="ECO:0000313" key="7">
    <source>
        <dbReference type="Proteomes" id="UP001392437"/>
    </source>
</evidence>
<dbReference type="InterPro" id="IPR012340">
    <property type="entry name" value="NA-bd_OB-fold"/>
</dbReference>
<evidence type="ECO:0000259" key="5">
    <source>
        <dbReference type="Pfam" id="PF10451"/>
    </source>
</evidence>
<keyword evidence="2" id="KW-0158">Chromosome</keyword>